<dbReference type="SUPFAM" id="SSF51735">
    <property type="entry name" value="NAD(P)-binding Rossmann-fold domains"/>
    <property type="match status" value="1"/>
</dbReference>
<protein>
    <submittedName>
        <fullName evidence="1">Uncharacterized protein</fullName>
    </submittedName>
</protein>
<dbReference type="PANTHER" id="PTHR43550:SF3">
    <property type="entry name" value="3-KETODIHYDROSPHINGOSINE REDUCTASE"/>
    <property type="match status" value="1"/>
</dbReference>
<dbReference type="InterPro" id="IPR002347">
    <property type="entry name" value="SDR_fam"/>
</dbReference>
<dbReference type="InterPro" id="IPR036291">
    <property type="entry name" value="NAD(P)-bd_dom_sf"/>
</dbReference>
<name>A0ABR4E2R7_9PEZI</name>
<organism evidence="1 2">
    <name type="scientific">Diaporthe vaccinii</name>
    <dbReference type="NCBI Taxonomy" id="105482"/>
    <lineage>
        <taxon>Eukaryota</taxon>
        <taxon>Fungi</taxon>
        <taxon>Dikarya</taxon>
        <taxon>Ascomycota</taxon>
        <taxon>Pezizomycotina</taxon>
        <taxon>Sordariomycetes</taxon>
        <taxon>Sordariomycetidae</taxon>
        <taxon>Diaporthales</taxon>
        <taxon>Diaporthaceae</taxon>
        <taxon>Diaporthe</taxon>
        <taxon>Diaporthe eres species complex</taxon>
    </lineage>
</organism>
<accession>A0ABR4E2R7</accession>
<proteinExistence type="predicted"/>
<sequence>MGSSLSTNKFPVQGRTVLLTGASRGTGLEAARQLAAKGANVMMVARDAERLRDGVNSPKTAALSSETQRFQFIPADLTDAEACAQVMSQEVQVYVAANPSCHQQAHDGPRRLKRLRP</sequence>
<gene>
    <name evidence="1" type="ORF">FJTKL_00512</name>
</gene>
<dbReference type="Gene3D" id="3.40.50.720">
    <property type="entry name" value="NAD(P)-binding Rossmann-like Domain"/>
    <property type="match status" value="1"/>
</dbReference>
<reference evidence="1 2" key="1">
    <citation type="submission" date="2024-03" db="EMBL/GenBank/DDBJ databases">
        <title>A high-quality draft genome sequence of Diaporthe vaccinii, a causative agent of upright dieback and viscid rot disease in cranberry plants.</title>
        <authorList>
            <person name="Sarrasin M."/>
            <person name="Lang B.F."/>
            <person name="Burger G."/>
        </authorList>
    </citation>
    <scope>NUCLEOTIDE SEQUENCE [LARGE SCALE GENOMIC DNA]</scope>
    <source>
        <strain evidence="1 2">IS7</strain>
    </source>
</reference>
<evidence type="ECO:0000313" key="1">
    <source>
        <dbReference type="EMBL" id="KAL2276727.1"/>
    </source>
</evidence>
<dbReference type="Proteomes" id="UP001600888">
    <property type="component" value="Unassembled WGS sequence"/>
</dbReference>
<keyword evidence="2" id="KW-1185">Reference proteome</keyword>
<dbReference type="EMBL" id="JBAWTH010000109">
    <property type="protein sequence ID" value="KAL2276727.1"/>
    <property type="molecule type" value="Genomic_DNA"/>
</dbReference>
<evidence type="ECO:0000313" key="2">
    <source>
        <dbReference type="Proteomes" id="UP001600888"/>
    </source>
</evidence>
<dbReference type="PANTHER" id="PTHR43550">
    <property type="entry name" value="3-KETODIHYDROSPHINGOSINE REDUCTASE"/>
    <property type="match status" value="1"/>
</dbReference>
<comment type="caution">
    <text evidence="1">The sequence shown here is derived from an EMBL/GenBank/DDBJ whole genome shotgun (WGS) entry which is preliminary data.</text>
</comment>
<dbReference type="Pfam" id="PF00106">
    <property type="entry name" value="adh_short"/>
    <property type="match status" value="1"/>
</dbReference>